<keyword evidence="2" id="KW-0812">Transmembrane</keyword>
<dbReference type="PANTHER" id="PTHR33878:SF1">
    <property type="entry name" value="OS08G0559000 PROTEIN"/>
    <property type="match status" value="1"/>
</dbReference>
<evidence type="ECO:0000313" key="4">
    <source>
        <dbReference type="Proteomes" id="UP000250321"/>
    </source>
</evidence>
<sequence length="122" mass="13268">MASRMAARFVTRRLSSSGKVLGEEEKAAEAVYIKRELTWSGSNIPLVQYQRPKALNRKRTQLQAQRASISDAKPSGSTSGESTAKVSTDKYRNYAVVAGVVTIGAAAGWYLKSSGKKQEVQD</sequence>
<keyword evidence="4" id="KW-1185">Reference proteome</keyword>
<keyword evidence="2" id="KW-1133">Transmembrane helix</keyword>
<dbReference type="AlphaFoldDB" id="A0A314ZD83"/>
<dbReference type="Proteomes" id="UP000250321">
    <property type="component" value="Unassembled WGS sequence"/>
</dbReference>
<evidence type="ECO:0000313" key="3">
    <source>
        <dbReference type="EMBL" id="PQQ15148.1"/>
    </source>
</evidence>
<protein>
    <submittedName>
        <fullName evidence="3">Uncharacterized protein</fullName>
    </submittedName>
</protein>
<evidence type="ECO:0000256" key="2">
    <source>
        <dbReference type="SAM" id="Phobius"/>
    </source>
</evidence>
<name>A0A314ZD83_PRUYE</name>
<comment type="caution">
    <text evidence="3">The sequence shown here is derived from an EMBL/GenBank/DDBJ whole genome shotgun (WGS) entry which is preliminary data.</text>
</comment>
<dbReference type="STRING" id="2094558.A0A314ZD83"/>
<feature type="compositionally biased region" description="Polar residues" evidence="1">
    <location>
        <begin position="75"/>
        <end position="85"/>
    </location>
</feature>
<evidence type="ECO:0000256" key="1">
    <source>
        <dbReference type="SAM" id="MobiDB-lite"/>
    </source>
</evidence>
<proteinExistence type="predicted"/>
<reference evidence="3 4" key="1">
    <citation type="submission" date="2018-02" db="EMBL/GenBank/DDBJ databases">
        <title>Draft genome of wild Prunus yedoensis var. nudiflora.</title>
        <authorList>
            <person name="Baek S."/>
            <person name="Kim J.-H."/>
            <person name="Choi K."/>
            <person name="Kim G.-B."/>
            <person name="Cho A."/>
            <person name="Jang H."/>
            <person name="Shin C.-H."/>
            <person name="Yu H.-J."/>
            <person name="Mun J.-H."/>
        </authorList>
    </citation>
    <scope>NUCLEOTIDE SEQUENCE [LARGE SCALE GENOMIC DNA]</scope>
    <source>
        <strain evidence="4">cv. Jeju island</strain>
        <tissue evidence="3">Leaf</tissue>
    </source>
</reference>
<dbReference type="EMBL" id="PJQY01000237">
    <property type="protein sequence ID" value="PQQ15148.1"/>
    <property type="molecule type" value="Genomic_DNA"/>
</dbReference>
<dbReference type="OrthoDB" id="1932250at2759"/>
<dbReference type="PANTHER" id="PTHR33878">
    <property type="entry name" value="OS08G0559000 PROTEIN"/>
    <property type="match status" value="1"/>
</dbReference>
<accession>A0A314ZD83</accession>
<gene>
    <name evidence="3" type="ORF">Pyn_31899</name>
</gene>
<feature type="transmembrane region" description="Helical" evidence="2">
    <location>
        <begin position="94"/>
        <end position="111"/>
    </location>
</feature>
<dbReference type="InterPro" id="IPR045284">
    <property type="entry name" value="At2g27730-like"/>
</dbReference>
<feature type="region of interest" description="Disordered" evidence="1">
    <location>
        <begin position="57"/>
        <end position="85"/>
    </location>
</feature>
<keyword evidence="2" id="KW-0472">Membrane</keyword>
<organism evidence="3 4">
    <name type="scientific">Prunus yedoensis var. nudiflora</name>
    <dbReference type="NCBI Taxonomy" id="2094558"/>
    <lineage>
        <taxon>Eukaryota</taxon>
        <taxon>Viridiplantae</taxon>
        <taxon>Streptophyta</taxon>
        <taxon>Embryophyta</taxon>
        <taxon>Tracheophyta</taxon>
        <taxon>Spermatophyta</taxon>
        <taxon>Magnoliopsida</taxon>
        <taxon>eudicotyledons</taxon>
        <taxon>Gunneridae</taxon>
        <taxon>Pentapetalae</taxon>
        <taxon>rosids</taxon>
        <taxon>fabids</taxon>
        <taxon>Rosales</taxon>
        <taxon>Rosaceae</taxon>
        <taxon>Amygdaloideae</taxon>
        <taxon>Amygdaleae</taxon>
        <taxon>Prunus</taxon>
    </lineage>
</organism>